<dbReference type="Proteomes" id="UP001146505">
    <property type="component" value="Unassembled WGS sequence"/>
</dbReference>
<name>A0A9X3RRG7_9CORY</name>
<comment type="caution">
    <text evidence="9">The sequence shown here is derived from an EMBL/GenBank/DDBJ whole genome shotgun (WGS) entry which is preliminary data.</text>
</comment>
<evidence type="ECO:0000256" key="4">
    <source>
        <dbReference type="ARBA" id="ARBA00022807"/>
    </source>
</evidence>
<dbReference type="GeneID" id="301813050"/>
<dbReference type="PANTHER" id="PTHR47359">
    <property type="entry name" value="PEPTIDOGLYCAN DL-ENDOPEPTIDASE CWLO"/>
    <property type="match status" value="1"/>
</dbReference>
<keyword evidence="3" id="KW-0378">Hydrolase</keyword>
<feature type="signal peptide" evidence="7">
    <location>
        <begin position="1"/>
        <end position="37"/>
    </location>
</feature>
<feature type="region of interest" description="Disordered" evidence="6">
    <location>
        <begin position="34"/>
        <end position="60"/>
    </location>
</feature>
<dbReference type="SUPFAM" id="SSF54001">
    <property type="entry name" value="Cysteine proteinases"/>
    <property type="match status" value="1"/>
</dbReference>
<dbReference type="InterPro" id="IPR051794">
    <property type="entry name" value="PG_Endopeptidase_C40"/>
</dbReference>
<reference evidence="9" key="1">
    <citation type="submission" date="2022-02" db="EMBL/GenBank/DDBJ databases">
        <title>Corynebacterium sp. from urogenital microbiome.</title>
        <authorList>
            <person name="Cappelli E.A."/>
            <person name="Ribeiro T.G."/>
            <person name="Peixe L."/>
        </authorList>
    </citation>
    <scope>NUCLEOTIDE SEQUENCE</scope>
    <source>
        <strain evidence="9">C9Ua_112</strain>
    </source>
</reference>
<dbReference type="Gene3D" id="6.10.250.3150">
    <property type="match status" value="1"/>
</dbReference>
<dbReference type="RefSeq" id="WP_269954921.1">
    <property type="nucleotide sequence ID" value="NZ_JAKMUV010000005.1"/>
</dbReference>
<feature type="coiled-coil region" evidence="5">
    <location>
        <begin position="82"/>
        <end position="123"/>
    </location>
</feature>
<evidence type="ECO:0000313" key="10">
    <source>
        <dbReference type="Proteomes" id="UP001146505"/>
    </source>
</evidence>
<evidence type="ECO:0000256" key="7">
    <source>
        <dbReference type="SAM" id="SignalP"/>
    </source>
</evidence>
<protein>
    <submittedName>
        <fullName evidence="9">NlpC/P60 family protein</fullName>
    </submittedName>
</protein>
<keyword evidence="10" id="KW-1185">Reference proteome</keyword>
<keyword evidence="4" id="KW-0788">Thiol protease</keyword>
<evidence type="ECO:0000256" key="3">
    <source>
        <dbReference type="ARBA" id="ARBA00022801"/>
    </source>
</evidence>
<gene>
    <name evidence="9" type="ORF">L8U58_05775</name>
</gene>
<dbReference type="PROSITE" id="PS51935">
    <property type="entry name" value="NLPC_P60"/>
    <property type="match status" value="1"/>
</dbReference>
<dbReference type="AlphaFoldDB" id="A0A9X3RRG7"/>
<feature type="coiled-coil region" evidence="5">
    <location>
        <begin position="184"/>
        <end position="235"/>
    </location>
</feature>
<dbReference type="Pfam" id="PF00877">
    <property type="entry name" value="NLPC_P60"/>
    <property type="match status" value="1"/>
</dbReference>
<proteinExistence type="inferred from homology"/>
<evidence type="ECO:0000256" key="2">
    <source>
        <dbReference type="ARBA" id="ARBA00022670"/>
    </source>
</evidence>
<dbReference type="PANTHER" id="PTHR47359:SF3">
    <property type="entry name" value="NLP_P60 DOMAIN-CONTAINING PROTEIN-RELATED"/>
    <property type="match status" value="1"/>
</dbReference>
<evidence type="ECO:0000256" key="1">
    <source>
        <dbReference type="ARBA" id="ARBA00007074"/>
    </source>
</evidence>
<dbReference type="GO" id="GO:0008234">
    <property type="term" value="F:cysteine-type peptidase activity"/>
    <property type="evidence" value="ECO:0007669"/>
    <property type="project" value="UniProtKB-KW"/>
</dbReference>
<evidence type="ECO:0000259" key="8">
    <source>
        <dbReference type="PROSITE" id="PS51935"/>
    </source>
</evidence>
<sequence length="392" mass="41751">MFSSSRDRFVGSRALTKAATAALLSLAVGASVPQAGADPQDVRNNQQEAQNQGDKGDKKAEEVRRLLDAPIPKDVDGLLNHVKKISNLASETSDEVEQLKIDIKQAEGNLGRANKTADDAKKRADKLAVDVKSSRANVTGVSQAMYRGATVDPVSAFVGSQGPQAAVERSSYLATIGNQRTDAVDNLTRKLKDAAKEKNKASRSKATADFQLRTLNDRKSDLEDRNKQLDKLKDKVMKVVDGLSPEDRRRWADRNGPIDVDVEAFLGGLKGKGDSGAPVNATGVVAAALSKIGSPYSWGATGPSAFDCSGLMYWAYQQQGKTIPRTSSAQIAGGQSVSINDLQPGDIVGYYPGVTHVGMYIGDGKVVHAPDYGIPVQVVPLNSMPVQGAARY</sequence>
<feature type="domain" description="NlpC/P60" evidence="8">
    <location>
        <begin position="278"/>
        <end position="392"/>
    </location>
</feature>
<feature type="chain" id="PRO_5040801123" evidence="7">
    <location>
        <begin position="38"/>
        <end position="392"/>
    </location>
</feature>
<dbReference type="Gene3D" id="3.90.1720.10">
    <property type="entry name" value="endopeptidase domain like (from Nostoc punctiforme)"/>
    <property type="match status" value="1"/>
</dbReference>
<dbReference type="InterPro" id="IPR000064">
    <property type="entry name" value="NLP_P60_dom"/>
</dbReference>
<keyword evidence="7" id="KW-0732">Signal</keyword>
<dbReference type="EMBL" id="JAKMUV010000005">
    <property type="protein sequence ID" value="MCZ9305046.1"/>
    <property type="molecule type" value="Genomic_DNA"/>
</dbReference>
<feature type="compositionally biased region" description="Polar residues" evidence="6">
    <location>
        <begin position="42"/>
        <end position="53"/>
    </location>
</feature>
<dbReference type="InterPro" id="IPR038765">
    <property type="entry name" value="Papain-like_cys_pep_sf"/>
</dbReference>
<keyword evidence="2" id="KW-0645">Protease</keyword>
<evidence type="ECO:0000256" key="5">
    <source>
        <dbReference type="SAM" id="Coils"/>
    </source>
</evidence>
<keyword evidence="5" id="KW-0175">Coiled coil</keyword>
<dbReference type="GO" id="GO:0006508">
    <property type="term" value="P:proteolysis"/>
    <property type="evidence" value="ECO:0007669"/>
    <property type="project" value="UniProtKB-KW"/>
</dbReference>
<comment type="similarity">
    <text evidence="1">Belongs to the peptidase C40 family.</text>
</comment>
<evidence type="ECO:0000256" key="6">
    <source>
        <dbReference type="SAM" id="MobiDB-lite"/>
    </source>
</evidence>
<evidence type="ECO:0000313" key="9">
    <source>
        <dbReference type="EMBL" id="MCZ9305046.1"/>
    </source>
</evidence>
<organism evidence="9 10">
    <name type="scientific">Corynebacterium macclintockiae</name>
    <dbReference type="NCBI Taxonomy" id="2913501"/>
    <lineage>
        <taxon>Bacteria</taxon>
        <taxon>Bacillati</taxon>
        <taxon>Actinomycetota</taxon>
        <taxon>Actinomycetes</taxon>
        <taxon>Mycobacteriales</taxon>
        <taxon>Corynebacteriaceae</taxon>
        <taxon>Corynebacterium</taxon>
    </lineage>
</organism>
<accession>A0A9X3RRG7</accession>